<organism evidence="1 2">
    <name type="scientific">Bacillus mycoides</name>
    <dbReference type="NCBI Taxonomy" id="1405"/>
    <lineage>
        <taxon>Bacteria</taxon>
        <taxon>Bacillati</taxon>
        <taxon>Bacillota</taxon>
        <taxon>Bacilli</taxon>
        <taxon>Bacillales</taxon>
        <taxon>Bacillaceae</taxon>
        <taxon>Bacillus</taxon>
        <taxon>Bacillus cereus group</taxon>
    </lineage>
</organism>
<evidence type="ECO:0000313" key="1">
    <source>
        <dbReference type="EMBL" id="EJR29158.1"/>
    </source>
</evidence>
<protein>
    <submittedName>
        <fullName evidence="1">Uncharacterized protein</fullName>
    </submittedName>
</protein>
<comment type="caution">
    <text evidence="1">The sequence shown here is derived from an EMBL/GenBank/DDBJ whole genome shotgun (WGS) entry which is preliminary data.</text>
</comment>
<name>A0ABC9QUP0_BACMY</name>
<proteinExistence type="predicted"/>
<dbReference type="AlphaFoldDB" id="A0ABC9QUP0"/>
<reference evidence="1 2" key="1">
    <citation type="submission" date="2012-04" db="EMBL/GenBank/DDBJ databases">
        <title>The Genome Sequence of Bacillus cereus VD078.</title>
        <authorList>
            <consortium name="The Broad Institute Genome Sequencing Platform"/>
            <consortium name="The Broad Institute Genome Sequencing Center for Infectious Disease"/>
            <person name="Feldgarden M."/>
            <person name="Van der Auwera G.A."/>
            <person name="Mahillon J."/>
            <person name="Duprez V."/>
            <person name="Timmery S."/>
            <person name="Mattelet C."/>
            <person name="Dierick K."/>
            <person name="Sun M."/>
            <person name="Yu Z."/>
            <person name="Zhu L."/>
            <person name="Hu X."/>
            <person name="Shank E.B."/>
            <person name="Swiecicka I."/>
            <person name="Hansen B.M."/>
            <person name="Andrup L."/>
            <person name="Young S.K."/>
            <person name="Zeng Q."/>
            <person name="Gargeya S."/>
            <person name="Fitzgerald M."/>
            <person name="Haas B."/>
            <person name="Abouelleil A."/>
            <person name="Alvarado L."/>
            <person name="Arachchi H.M."/>
            <person name="Berlin A."/>
            <person name="Chapman S.B."/>
            <person name="Goldberg J."/>
            <person name="Griggs A."/>
            <person name="Gujja S."/>
            <person name="Hansen M."/>
            <person name="Howarth C."/>
            <person name="Imamovic A."/>
            <person name="Larimer J."/>
            <person name="McCowen C."/>
            <person name="Montmayeur A."/>
            <person name="Murphy C."/>
            <person name="Neiman D."/>
            <person name="Pearson M."/>
            <person name="Priest M."/>
            <person name="Roberts A."/>
            <person name="Saif S."/>
            <person name="Shea T."/>
            <person name="Sisk P."/>
            <person name="Sykes S."/>
            <person name="Wortman J."/>
            <person name="Nusbaum C."/>
            <person name="Birren B."/>
        </authorList>
    </citation>
    <scope>NUCLEOTIDE SEQUENCE [LARGE SCALE GENOMIC DNA]</scope>
    <source>
        <strain evidence="1 2">VD078</strain>
    </source>
</reference>
<gene>
    <name evidence="1" type="ORF">III_05963</name>
</gene>
<dbReference type="EMBL" id="AHEV01000056">
    <property type="protein sequence ID" value="EJR29158.1"/>
    <property type="molecule type" value="Genomic_DNA"/>
</dbReference>
<dbReference type="Proteomes" id="UP000006976">
    <property type="component" value="Unassembled WGS sequence"/>
</dbReference>
<sequence length="38" mass="4476">MLNPLTKKHDRSILTYTHFILYVNANKFTKDKVLANNL</sequence>
<evidence type="ECO:0000313" key="2">
    <source>
        <dbReference type="Proteomes" id="UP000006976"/>
    </source>
</evidence>
<accession>A0ABC9QUP0</accession>